<gene>
    <name evidence="4" type="primary">spo0F_2</name>
    <name evidence="4" type="ORF">ElP_72500</name>
</gene>
<geneLocation type="plasmid" evidence="5">
    <name>pelp_1</name>
</geneLocation>
<keyword evidence="4" id="KW-0808">Transferase</keyword>
<dbReference type="InterPro" id="IPR050595">
    <property type="entry name" value="Bact_response_regulator"/>
</dbReference>
<dbReference type="AlphaFoldDB" id="A0A518HET6"/>
<evidence type="ECO:0000259" key="3">
    <source>
        <dbReference type="PROSITE" id="PS50110"/>
    </source>
</evidence>
<proteinExistence type="predicted"/>
<feature type="modified residue" description="4-aspartylphosphate" evidence="2">
    <location>
        <position position="57"/>
    </location>
</feature>
<name>A0A518HET6_9BACT</name>
<dbReference type="Pfam" id="PF00072">
    <property type="entry name" value="Response_reg"/>
    <property type="match status" value="1"/>
</dbReference>
<dbReference type="GO" id="GO:0016740">
    <property type="term" value="F:transferase activity"/>
    <property type="evidence" value="ECO:0007669"/>
    <property type="project" value="UniProtKB-KW"/>
</dbReference>
<dbReference type="InterPro" id="IPR011006">
    <property type="entry name" value="CheY-like_superfamily"/>
</dbReference>
<dbReference type="PANTHER" id="PTHR44591:SF3">
    <property type="entry name" value="RESPONSE REGULATORY DOMAIN-CONTAINING PROTEIN"/>
    <property type="match status" value="1"/>
</dbReference>
<dbReference type="SMART" id="SM00448">
    <property type="entry name" value="REC"/>
    <property type="match status" value="1"/>
</dbReference>
<dbReference type="PANTHER" id="PTHR44591">
    <property type="entry name" value="STRESS RESPONSE REGULATOR PROTEIN 1"/>
    <property type="match status" value="1"/>
</dbReference>
<dbReference type="Gene3D" id="3.40.50.2300">
    <property type="match status" value="1"/>
</dbReference>
<evidence type="ECO:0000313" key="4">
    <source>
        <dbReference type="EMBL" id="QDV39286.1"/>
    </source>
</evidence>
<dbReference type="EMBL" id="CP036427">
    <property type="protein sequence ID" value="QDV39286.1"/>
    <property type="molecule type" value="Genomic_DNA"/>
</dbReference>
<evidence type="ECO:0000256" key="2">
    <source>
        <dbReference type="PROSITE-ProRule" id="PRU00169"/>
    </source>
</evidence>
<dbReference type="CDD" id="cd00156">
    <property type="entry name" value="REC"/>
    <property type="match status" value="1"/>
</dbReference>
<dbReference type="InterPro" id="IPR001789">
    <property type="entry name" value="Sig_transdc_resp-reg_receiver"/>
</dbReference>
<dbReference type="KEGG" id="tpla:ElP_72500"/>
<dbReference type="Proteomes" id="UP000317835">
    <property type="component" value="Plasmid pElP_1"/>
</dbReference>
<feature type="domain" description="Response regulatory" evidence="3">
    <location>
        <begin position="7"/>
        <end position="122"/>
    </location>
</feature>
<evidence type="ECO:0000313" key="5">
    <source>
        <dbReference type="Proteomes" id="UP000317835"/>
    </source>
</evidence>
<dbReference type="OrthoDB" id="9802426at2"/>
<sequence length="123" mass="13595">MDGHGHRMLLVEDSEGTRLALRRIFARRGWEVIEAATIAKGVAILDHSDPPDCLILDMDLPDGRGDTILRKVRDERLPTRVVVHSGTQDEALLRELEALRPDAVLPKPADPDRLCRACGVVTA</sequence>
<evidence type="ECO:0000256" key="1">
    <source>
        <dbReference type="ARBA" id="ARBA00022553"/>
    </source>
</evidence>
<dbReference type="EC" id="2.7.-.-" evidence="4"/>
<accession>A0A518HET6</accession>
<keyword evidence="4" id="KW-0614">Plasmid</keyword>
<keyword evidence="5" id="KW-1185">Reference proteome</keyword>
<organism evidence="4 5">
    <name type="scientific">Tautonia plasticadhaerens</name>
    <dbReference type="NCBI Taxonomy" id="2527974"/>
    <lineage>
        <taxon>Bacteria</taxon>
        <taxon>Pseudomonadati</taxon>
        <taxon>Planctomycetota</taxon>
        <taxon>Planctomycetia</taxon>
        <taxon>Isosphaerales</taxon>
        <taxon>Isosphaeraceae</taxon>
        <taxon>Tautonia</taxon>
    </lineage>
</organism>
<dbReference type="RefSeq" id="WP_145279521.1">
    <property type="nucleotide sequence ID" value="NZ_CP036427.1"/>
</dbReference>
<dbReference type="GO" id="GO:0000160">
    <property type="term" value="P:phosphorelay signal transduction system"/>
    <property type="evidence" value="ECO:0007669"/>
    <property type="project" value="InterPro"/>
</dbReference>
<protein>
    <submittedName>
        <fullName evidence="4">Sporulation initiation phosphotransferase F</fullName>
        <ecNumber evidence="4">2.7.-.-</ecNumber>
    </submittedName>
</protein>
<keyword evidence="1 2" id="KW-0597">Phosphoprotein</keyword>
<reference evidence="4 5" key="1">
    <citation type="submission" date="2019-02" db="EMBL/GenBank/DDBJ databases">
        <title>Deep-cultivation of Planctomycetes and their phenomic and genomic characterization uncovers novel biology.</title>
        <authorList>
            <person name="Wiegand S."/>
            <person name="Jogler M."/>
            <person name="Boedeker C."/>
            <person name="Pinto D."/>
            <person name="Vollmers J."/>
            <person name="Rivas-Marin E."/>
            <person name="Kohn T."/>
            <person name="Peeters S.H."/>
            <person name="Heuer A."/>
            <person name="Rast P."/>
            <person name="Oberbeckmann S."/>
            <person name="Bunk B."/>
            <person name="Jeske O."/>
            <person name="Meyerdierks A."/>
            <person name="Storesund J.E."/>
            <person name="Kallscheuer N."/>
            <person name="Luecker S."/>
            <person name="Lage O.M."/>
            <person name="Pohl T."/>
            <person name="Merkel B.J."/>
            <person name="Hornburger P."/>
            <person name="Mueller R.-W."/>
            <person name="Bruemmer F."/>
            <person name="Labrenz M."/>
            <person name="Spormann A.M."/>
            <person name="Op den Camp H."/>
            <person name="Overmann J."/>
            <person name="Amann R."/>
            <person name="Jetten M.S.M."/>
            <person name="Mascher T."/>
            <person name="Medema M.H."/>
            <person name="Devos D.P."/>
            <person name="Kaster A.-K."/>
            <person name="Ovreas L."/>
            <person name="Rohde M."/>
            <person name="Galperin M.Y."/>
            <person name="Jogler C."/>
        </authorList>
    </citation>
    <scope>NUCLEOTIDE SEQUENCE [LARGE SCALE GENOMIC DNA]</scope>
    <source>
        <strain evidence="4 5">ElP</strain>
        <plasmid evidence="5">pelp_1</plasmid>
    </source>
</reference>
<dbReference type="SUPFAM" id="SSF52172">
    <property type="entry name" value="CheY-like"/>
    <property type="match status" value="1"/>
</dbReference>
<dbReference type="PROSITE" id="PS50110">
    <property type="entry name" value="RESPONSE_REGULATORY"/>
    <property type="match status" value="1"/>
</dbReference>